<accession>A0A2P6VE58</accession>
<evidence type="ECO:0000313" key="5">
    <source>
        <dbReference type="EMBL" id="PSC72359.1"/>
    </source>
</evidence>
<keyword evidence="6" id="KW-1185">Reference proteome</keyword>
<sequence>MRSLGVRNFRLSLSWTRLLPHGTGEPNQEGVAFYSRLIDALGAACIEPFVTLYHWDFPLSLYEQYGGWTTERVVADFTAYAEVAFKLFGDRVKNWVTLNEPETFCDQGYGSGVHAPGRCSDRARCTEGDSSTEPHLCSYYALLAHASAVRSFRKLVPGGRIAMSTSIGMSVPLTDSAADVAAADRQQTFNAGHFLDPIYTGDWSDVRKAAVGSVLPAFTPQQRQLLLDTRQDFIALQHYTARYTYHNASAPPLYASDTTVGADGVPLPRADSPWLHVFPSAFRDLLGWLHRRYNQTIIVTENGCSAPGEGSRPMHEVLCDLDRFRVDYFRQYIGNATAAVEEDGVMLEGYFAWSLLDNFE</sequence>
<dbReference type="PANTHER" id="PTHR10353">
    <property type="entry name" value="GLYCOSYL HYDROLASE"/>
    <property type="match status" value="1"/>
</dbReference>
<dbReference type="EMBL" id="LHPF02000010">
    <property type="protein sequence ID" value="PSC72359.1"/>
    <property type="molecule type" value="Genomic_DNA"/>
</dbReference>
<dbReference type="Proteomes" id="UP000239649">
    <property type="component" value="Unassembled WGS sequence"/>
</dbReference>
<name>A0A2P6VE58_9CHLO</name>
<comment type="caution">
    <text evidence="5">The sequence shown here is derived from an EMBL/GenBank/DDBJ whole genome shotgun (WGS) entry which is preliminary data.</text>
</comment>
<dbReference type="InterPro" id="IPR017853">
    <property type="entry name" value="GH"/>
</dbReference>
<organism evidence="5 6">
    <name type="scientific">Micractinium conductrix</name>
    <dbReference type="NCBI Taxonomy" id="554055"/>
    <lineage>
        <taxon>Eukaryota</taxon>
        <taxon>Viridiplantae</taxon>
        <taxon>Chlorophyta</taxon>
        <taxon>core chlorophytes</taxon>
        <taxon>Trebouxiophyceae</taxon>
        <taxon>Chlorellales</taxon>
        <taxon>Chlorellaceae</taxon>
        <taxon>Chlorella clade</taxon>
        <taxon>Micractinium</taxon>
    </lineage>
</organism>
<gene>
    <name evidence="5" type="ORF">C2E20_4208</name>
</gene>
<proteinExistence type="inferred from homology"/>
<reference evidence="5 6" key="1">
    <citation type="journal article" date="2018" name="Plant J.">
        <title>Genome sequences of Chlorella sorokiniana UTEX 1602 and Micractinium conductrix SAG 241.80: implications to maltose excretion by a green alga.</title>
        <authorList>
            <person name="Arriola M.B."/>
            <person name="Velmurugan N."/>
            <person name="Zhang Y."/>
            <person name="Plunkett M.H."/>
            <person name="Hondzo H."/>
            <person name="Barney B.M."/>
        </authorList>
    </citation>
    <scope>NUCLEOTIDE SEQUENCE [LARGE SCALE GENOMIC DNA]</scope>
    <source>
        <strain evidence="5 6">SAG 241.80</strain>
    </source>
</reference>
<dbReference type="GO" id="GO:0008422">
    <property type="term" value="F:beta-glucosidase activity"/>
    <property type="evidence" value="ECO:0007669"/>
    <property type="project" value="TreeGrafter"/>
</dbReference>
<dbReference type="PANTHER" id="PTHR10353:SF36">
    <property type="entry name" value="LP05116P"/>
    <property type="match status" value="1"/>
</dbReference>
<dbReference type="OrthoDB" id="65569at2759"/>
<evidence type="ECO:0000256" key="4">
    <source>
        <dbReference type="RuleBase" id="RU003690"/>
    </source>
</evidence>
<dbReference type="InterPro" id="IPR001360">
    <property type="entry name" value="Glyco_hydro_1"/>
</dbReference>
<evidence type="ECO:0000256" key="3">
    <source>
        <dbReference type="ARBA" id="ARBA00023295"/>
    </source>
</evidence>
<protein>
    <submittedName>
        <fullName evidence="5">Beta-glucosidase 40</fullName>
    </submittedName>
</protein>
<dbReference type="Gene3D" id="3.20.20.80">
    <property type="entry name" value="Glycosidases"/>
    <property type="match status" value="1"/>
</dbReference>
<dbReference type="STRING" id="554055.A0A2P6VE58"/>
<evidence type="ECO:0000313" key="6">
    <source>
        <dbReference type="Proteomes" id="UP000239649"/>
    </source>
</evidence>
<dbReference type="AlphaFoldDB" id="A0A2P6VE58"/>
<dbReference type="Pfam" id="PF00232">
    <property type="entry name" value="Glyco_hydro_1"/>
    <property type="match status" value="1"/>
</dbReference>
<dbReference type="SUPFAM" id="SSF51445">
    <property type="entry name" value="(Trans)glycosidases"/>
    <property type="match status" value="1"/>
</dbReference>
<dbReference type="GO" id="GO:0005975">
    <property type="term" value="P:carbohydrate metabolic process"/>
    <property type="evidence" value="ECO:0007669"/>
    <property type="project" value="InterPro"/>
</dbReference>
<evidence type="ECO:0000256" key="2">
    <source>
        <dbReference type="ARBA" id="ARBA00022801"/>
    </source>
</evidence>
<dbReference type="PRINTS" id="PR00131">
    <property type="entry name" value="GLHYDRLASE1"/>
</dbReference>
<evidence type="ECO:0000256" key="1">
    <source>
        <dbReference type="ARBA" id="ARBA00010838"/>
    </source>
</evidence>
<keyword evidence="3" id="KW-0326">Glycosidase</keyword>
<comment type="similarity">
    <text evidence="1 4">Belongs to the glycosyl hydrolase 1 family.</text>
</comment>
<keyword evidence="2" id="KW-0378">Hydrolase</keyword>